<evidence type="ECO:0000256" key="2">
    <source>
        <dbReference type="ARBA" id="ARBA00023242"/>
    </source>
</evidence>
<proteinExistence type="predicted"/>
<dbReference type="PANTHER" id="PTHR45623">
    <property type="entry name" value="CHROMODOMAIN-HELICASE-DNA-BINDING PROTEIN 3-RELATED-RELATED"/>
    <property type="match status" value="1"/>
</dbReference>
<evidence type="ECO:0000256" key="1">
    <source>
        <dbReference type="ARBA" id="ARBA00004123"/>
    </source>
</evidence>
<accession>A0A7J8DSM9</accession>
<dbReference type="GO" id="GO:0003682">
    <property type="term" value="F:chromatin binding"/>
    <property type="evidence" value="ECO:0007669"/>
    <property type="project" value="TreeGrafter"/>
</dbReference>
<dbReference type="InterPro" id="IPR038718">
    <property type="entry name" value="SNF2-like_sf"/>
</dbReference>
<sequence length="55" mass="6514">MILTDCPELRNIPWRCVVIDEAHRLKNRNCKLLEGLKMMDLLEYHGIIFCRSGRV</sequence>
<dbReference type="AlphaFoldDB" id="A0A7J8DSM9"/>
<dbReference type="GO" id="GO:0000785">
    <property type="term" value="C:chromatin"/>
    <property type="evidence" value="ECO:0007669"/>
    <property type="project" value="TreeGrafter"/>
</dbReference>
<protein>
    <submittedName>
        <fullName evidence="4">Chromodomain helicase DNA binding protein 7</fullName>
    </submittedName>
</protein>
<dbReference type="GO" id="GO:0003677">
    <property type="term" value="F:DNA binding"/>
    <property type="evidence" value="ECO:0007669"/>
    <property type="project" value="TreeGrafter"/>
</dbReference>
<dbReference type="InterPro" id="IPR027417">
    <property type="entry name" value="P-loop_NTPase"/>
</dbReference>
<dbReference type="GO" id="GO:0042393">
    <property type="term" value="F:histone binding"/>
    <property type="evidence" value="ECO:0007669"/>
    <property type="project" value="TreeGrafter"/>
</dbReference>
<evidence type="ECO:0000313" key="5">
    <source>
        <dbReference type="Proteomes" id="UP000550707"/>
    </source>
</evidence>
<dbReference type="GO" id="GO:0007417">
    <property type="term" value="P:central nervous system development"/>
    <property type="evidence" value="ECO:0007669"/>
    <property type="project" value="TreeGrafter"/>
</dbReference>
<keyword evidence="2" id="KW-0539">Nucleus</keyword>
<dbReference type="SUPFAM" id="SSF52540">
    <property type="entry name" value="P-loop containing nucleoside triphosphate hydrolases"/>
    <property type="match status" value="1"/>
</dbReference>
<dbReference type="Proteomes" id="UP000550707">
    <property type="component" value="Unassembled WGS sequence"/>
</dbReference>
<name>A0A7J8DSM9_MOLMO</name>
<dbReference type="GO" id="GO:0005524">
    <property type="term" value="F:ATP binding"/>
    <property type="evidence" value="ECO:0007669"/>
    <property type="project" value="InterPro"/>
</dbReference>
<evidence type="ECO:0000259" key="3">
    <source>
        <dbReference type="Pfam" id="PF00176"/>
    </source>
</evidence>
<feature type="domain" description="SNF2 N-terminal" evidence="3">
    <location>
        <begin position="3"/>
        <end position="38"/>
    </location>
</feature>
<keyword evidence="5" id="KW-1185">Reference proteome</keyword>
<gene>
    <name evidence="4" type="ORF">HJG59_002804</name>
</gene>
<dbReference type="EMBL" id="JACASF010000016">
    <property type="protein sequence ID" value="KAF6426153.1"/>
    <property type="molecule type" value="Genomic_DNA"/>
</dbReference>
<comment type="subcellular location">
    <subcellularLocation>
        <location evidence="1">Nucleus</location>
    </subcellularLocation>
</comment>
<reference evidence="4 5" key="1">
    <citation type="journal article" date="2020" name="Nature">
        <title>Six reference-quality genomes reveal evolution of bat adaptations.</title>
        <authorList>
            <person name="Jebb D."/>
            <person name="Huang Z."/>
            <person name="Pippel M."/>
            <person name="Hughes G.M."/>
            <person name="Lavrichenko K."/>
            <person name="Devanna P."/>
            <person name="Winkler S."/>
            <person name="Jermiin L.S."/>
            <person name="Skirmuntt E.C."/>
            <person name="Katzourakis A."/>
            <person name="Burkitt-Gray L."/>
            <person name="Ray D.A."/>
            <person name="Sullivan K.A.M."/>
            <person name="Roscito J.G."/>
            <person name="Kirilenko B.M."/>
            <person name="Davalos L.M."/>
            <person name="Corthals A.P."/>
            <person name="Power M.L."/>
            <person name="Jones G."/>
            <person name="Ransome R.D."/>
            <person name="Dechmann D.K.N."/>
            <person name="Locatelli A.G."/>
            <person name="Puechmaille S.J."/>
            <person name="Fedrigo O."/>
            <person name="Jarvis E.D."/>
            <person name="Hiller M."/>
            <person name="Vernes S.C."/>
            <person name="Myers E.W."/>
            <person name="Teeling E.C."/>
        </authorList>
    </citation>
    <scope>NUCLEOTIDE SEQUENCE [LARGE SCALE GENOMIC DNA]</scope>
    <source>
        <strain evidence="4">MMolMol1</strain>
        <tissue evidence="4">Muscle</tissue>
    </source>
</reference>
<dbReference type="Gene3D" id="3.40.50.10810">
    <property type="entry name" value="Tandem AAA-ATPase domain"/>
    <property type="match status" value="1"/>
</dbReference>
<dbReference type="Pfam" id="PF00176">
    <property type="entry name" value="SNF2-rel_dom"/>
    <property type="match status" value="1"/>
</dbReference>
<dbReference type="GO" id="GO:0003007">
    <property type="term" value="P:heart morphogenesis"/>
    <property type="evidence" value="ECO:0007669"/>
    <property type="project" value="TreeGrafter"/>
</dbReference>
<organism evidence="4 5">
    <name type="scientific">Molossus molossus</name>
    <name type="common">Pallas' mastiff bat</name>
    <name type="synonym">Vespertilio molossus</name>
    <dbReference type="NCBI Taxonomy" id="27622"/>
    <lineage>
        <taxon>Eukaryota</taxon>
        <taxon>Metazoa</taxon>
        <taxon>Chordata</taxon>
        <taxon>Craniata</taxon>
        <taxon>Vertebrata</taxon>
        <taxon>Euteleostomi</taxon>
        <taxon>Mammalia</taxon>
        <taxon>Eutheria</taxon>
        <taxon>Laurasiatheria</taxon>
        <taxon>Chiroptera</taxon>
        <taxon>Yangochiroptera</taxon>
        <taxon>Molossidae</taxon>
        <taxon>Molossus</taxon>
    </lineage>
</organism>
<dbReference type="PANTHER" id="PTHR45623:SF20">
    <property type="entry name" value="CHROMODOMAIN-HELICASE-DNA-BINDING PROTEIN 7"/>
    <property type="match status" value="1"/>
</dbReference>
<comment type="caution">
    <text evidence="4">The sequence shown here is derived from an EMBL/GenBank/DDBJ whole genome shotgun (WGS) entry which is preliminary data.</text>
</comment>
<dbReference type="GO" id="GO:0140658">
    <property type="term" value="F:ATP-dependent chromatin remodeler activity"/>
    <property type="evidence" value="ECO:0007669"/>
    <property type="project" value="TreeGrafter"/>
</dbReference>
<dbReference type="GO" id="GO:0016887">
    <property type="term" value="F:ATP hydrolysis activity"/>
    <property type="evidence" value="ECO:0007669"/>
    <property type="project" value="TreeGrafter"/>
</dbReference>
<dbReference type="InterPro" id="IPR000330">
    <property type="entry name" value="SNF2_N"/>
</dbReference>
<dbReference type="GO" id="GO:0043009">
    <property type="term" value="P:chordate embryonic development"/>
    <property type="evidence" value="ECO:0007669"/>
    <property type="project" value="TreeGrafter"/>
</dbReference>
<dbReference type="GO" id="GO:0042472">
    <property type="term" value="P:inner ear morphogenesis"/>
    <property type="evidence" value="ECO:0007669"/>
    <property type="project" value="TreeGrafter"/>
</dbReference>
<dbReference type="GO" id="GO:0010468">
    <property type="term" value="P:regulation of gene expression"/>
    <property type="evidence" value="ECO:0007669"/>
    <property type="project" value="TreeGrafter"/>
</dbReference>
<dbReference type="GO" id="GO:0021545">
    <property type="term" value="P:cranial nerve development"/>
    <property type="evidence" value="ECO:0007669"/>
    <property type="project" value="TreeGrafter"/>
</dbReference>
<dbReference type="GO" id="GO:0005634">
    <property type="term" value="C:nucleus"/>
    <property type="evidence" value="ECO:0007669"/>
    <property type="project" value="UniProtKB-SubCell"/>
</dbReference>
<evidence type="ECO:0000313" key="4">
    <source>
        <dbReference type="EMBL" id="KAF6426153.1"/>
    </source>
</evidence>